<keyword evidence="3" id="KW-1185">Reference proteome</keyword>
<dbReference type="EMBL" id="ML994615">
    <property type="protein sequence ID" value="KAF2192259.1"/>
    <property type="molecule type" value="Genomic_DNA"/>
</dbReference>
<gene>
    <name evidence="2" type="ORF">K469DRAFT_620325</name>
</gene>
<feature type="compositionally biased region" description="Basic and acidic residues" evidence="1">
    <location>
        <begin position="34"/>
        <end position="44"/>
    </location>
</feature>
<feature type="non-terminal residue" evidence="2">
    <location>
        <position position="1"/>
    </location>
</feature>
<evidence type="ECO:0000313" key="2">
    <source>
        <dbReference type="EMBL" id="KAF2192259.1"/>
    </source>
</evidence>
<dbReference type="Proteomes" id="UP000800200">
    <property type="component" value="Unassembled WGS sequence"/>
</dbReference>
<organism evidence="2 3">
    <name type="scientific">Zopfia rhizophila CBS 207.26</name>
    <dbReference type="NCBI Taxonomy" id="1314779"/>
    <lineage>
        <taxon>Eukaryota</taxon>
        <taxon>Fungi</taxon>
        <taxon>Dikarya</taxon>
        <taxon>Ascomycota</taxon>
        <taxon>Pezizomycotina</taxon>
        <taxon>Dothideomycetes</taxon>
        <taxon>Dothideomycetes incertae sedis</taxon>
        <taxon>Zopfiaceae</taxon>
        <taxon>Zopfia</taxon>
    </lineage>
</organism>
<feature type="region of interest" description="Disordered" evidence="1">
    <location>
        <begin position="1"/>
        <end position="44"/>
    </location>
</feature>
<name>A0A6A6ENB9_9PEZI</name>
<evidence type="ECO:0000313" key="3">
    <source>
        <dbReference type="Proteomes" id="UP000800200"/>
    </source>
</evidence>
<feature type="compositionally biased region" description="Basic and acidic residues" evidence="1">
    <location>
        <begin position="1"/>
        <end position="21"/>
    </location>
</feature>
<proteinExistence type="predicted"/>
<protein>
    <submittedName>
        <fullName evidence="2">Uncharacterized protein</fullName>
    </submittedName>
</protein>
<reference evidence="2" key="1">
    <citation type="journal article" date="2020" name="Stud. Mycol.">
        <title>101 Dothideomycetes genomes: a test case for predicting lifestyles and emergence of pathogens.</title>
        <authorList>
            <person name="Haridas S."/>
            <person name="Albert R."/>
            <person name="Binder M."/>
            <person name="Bloem J."/>
            <person name="Labutti K."/>
            <person name="Salamov A."/>
            <person name="Andreopoulos B."/>
            <person name="Baker S."/>
            <person name="Barry K."/>
            <person name="Bills G."/>
            <person name="Bluhm B."/>
            <person name="Cannon C."/>
            <person name="Castanera R."/>
            <person name="Culley D."/>
            <person name="Daum C."/>
            <person name="Ezra D."/>
            <person name="Gonzalez J."/>
            <person name="Henrissat B."/>
            <person name="Kuo A."/>
            <person name="Liang C."/>
            <person name="Lipzen A."/>
            <person name="Lutzoni F."/>
            <person name="Magnuson J."/>
            <person name="Mondo S."/>
            <person name="Nolan M."/>
            <person name="Ohm R."/>
            <person name="Pangilinan J."/>
            <person name="Park H.-J."/>
            <person name="Ramirez L."/>
            <person name="Alfaro M."/>
            <person name="Sun H."/>
            <person name="Tritt A."/>
            <person name="Yoshinaga Y."/>
            <person name="Zwiers L.-H."/>
            <person name="Turgeon B."/>
            <person name="Goodwin S."/>
            <person name="Spatafora J."/>
            <person name="Crous P."/>
            <person name="Grigoriev I."/>
        </authorList>
    </citation>
    <scope>NUCLEOTIDE SEQUENCE</scope>
    <source>
        <strain evidence="2">CBS 207.26</strain>
    </source>
</reference>
<dbReference type="AlphaFoldDB" id="A0A6A6ENB9"/>
<evidence type="ECO:0000256" key="1">
    <source>
        <dbReference type="SAM" id="MobiDB-lite"/>
    </source>
</evidence>
<sequence>STNKSEPSKAAEPPKSKEESKPWYSKFSRTPGEPGKEKWRDASLSDKERWKEWHKARDKERQKGSTAGFYTSLYKGKGGLGYWLDAWW</sequence>
<dbReference type="OrthoDB" id="3791473at2759"/>
<accession>A0A6A6ENB9</accession>